<dbReference type="Proteomes" id="UP000682733">
    <property type="component" value="Unassembled WGS sequence"/>
</dbReference>
<dbReference type="Proteomes" id="UP000677228">
    <property type="component" value="Unassembled WGS sequence"/>
</dbReference>
<feature type="compositionally biased region" description="Polar residues" evidence="1">
    <location>
        <begin position="76"/>
        <end position="90"/>
    </location>
</feature>
<accession>A0A8S2G2J9</accession>
<feature type="non-terminal residue" evidence="2">
    <location>
        <position position="1"/>
    </location>
</feature>
<organism evidence="2 4">
    <name type="scientific">Didymodactylos carnosus</name>
    <dbReference type="NCBI Taxonomy" id="1234261"/>
    <lineage>
        <taxon>Eukaryota</taxon>
        <taxon>Metazoa</taxon>
        <taxon>Spiralia</taxon>
        <taxon>Gnathifera</taxon>
        <taxon>Rotifera</taxon>
        <taxon>Eurotatoria</taxon>
        <taxon>Bdelloidea</taxon>
        <taxon>Philodinida</taxon>
        <taxon>Philodinidae</taxon>
        <taxon>Didymodactylos</taxon>
    </lineage>
</organism>
<evidence type="ECO:0000313" key="4">
    <source>
        <dbReference type="Proteomes" id="UP000677228"/>
    </source>
</evidence>
<reference evidence="2" key="1">
    <citation type="submission" date="2021-02" db="EMBL/GenBank/DDBJ databases">
        <authorList>
            <person name="Nowell W R."/>
        </authorList>
    </citation>
    <scope>NUCLEOTIDE SEQUENCE</scope>
</reference>
<evidence type="ECO:0000256" key="1">
    <source>
        <dbReference type="SAM" id="MobiDB-lite"/>
    </source>
</evidence>
<dbReference type="EMBL" id="CAJOBA010078799">
    <property type="protein sequence ID" value="CAF4431181.1"/>
    <property type="molecule type" value="Genomic_DNA"/>
</dbReference>
<evidence type="ECO:0000313" key="2">
    <source>
        <dbReference type="EMBL" id="CAF1615281.1"/>
    </source>
</evidence>
<dbReference type="EMBL" id="CAJNOK010054293">
    <property type="protein sequence ID" value="CAF1615281.1"/>
    <property type="molecule type" value="Genomic_DNA"/>
</dbReference>
<dbReference type="AlphaFoldDB" id="A0A8S2G2J9"/>
<protein>
    <submittedName>
        <fullName evidence="2">Uncharacterized protein</fullName>
    </submittedName>
</protein>
<gene>
    <name evidence="2" type="ORF">OVA965_LOCUS42868</name>
    <name evidence="3" type="ORF">TMI583_LOCUS44913</name>
</gene>
<feature type="region of interest" description="Disordered" evidence="1">
    <location>
        <begin position="76"/>
        <end position="108"/>
    </location>
</feature>
<comment type="caution">
    <text evidence="2">The sequence shown here is derived from an EMBL/GenBank/DDBJ whole genome shotgun (WGS) entry which is preliminary data.</text>
</comment>
<evidence type="ECO:0000313" key="3">
    <source>
        <dbReference type="EMBL" id="CAF4431181.1"/>
    </source>
</evidence>
<proteinExistence type="predicted"/>
<feature type="non-terminal residue" evidence="2">
    <location>
        <position position="137"/>
    </location>
</feature>
<sequence>ENRNNVSQQSQLSPKRNIQCHLNSNDNEYDRRKPTTTIDDYYLENSSINNQDSIKSNNNYSYNLSPLMSSPQLNYFTNNASMPTSSNKMNDTIKHHSQQHSLNNDDEQKNIYKRVLKGGEIPSSGLQKHINDRSTSR</sequence>
<name>A0A8S2G2J9_9BILA</name>